<organism evidence="2 3">
    <name type="scientific">Tunturiibacter lichenicola</name>
    <dbReference type="NCBI Taxonomy" id="2051959"/>
    <lineage>
        <taxon>Bacteria</taxon>
        <taxon>Pseudomonadati</taxon>
        <taxon>Acidobacteriota</taxon>
        <taxon>Terriglobia</taxon>
        <taxon>Terriglobales</taxon>
        <taxon>Acidobacteriaceae</taxon>
        <taxon>Tunturiibacter</taxon>
    </lineage>
</organism>
<evidence type="ECO:0000256" key="1">
    <source>
        <dbReference type="SAM" id="MobiDB-lite"/>
    </source>
</evidence>
<protein>
    <submittedName>
        <fullName evidence="2">Uncharacterized protein</fullName>
    </submittedName>
</protein>
<dbReference type="EMBL" id="JACCCU010000002">
    <property type="protein sequence ID" value="NYF91089.1"/>
    <property type="molecule type" value="Genomic_DNA"/>
</dbReference>
<gene>
    <name evidence="2" type="ORF">HDF08_003191</name>
</gene>
<reference evidence="2 3" key="1">
    <citation type="submission" date="2020-07" db="EMBL/GenBank/DDBJ databases">
        <title>Genomic Encyclopedia of Type Strains, Phase IV (KMG-V): Genome sequencing to study the core and pangenomes of soil and plant-associated prokaryotes.</title>
        <authorList>
            <person name="Whitman W."/>
        </authorList>
    </citation>
    <scope>NUCLEOTIDE SEQUENCE [LARGE SCALE GENOMIC DNA]</scope>
    <source>
        <strain evidence="2 3">M8UP22</strain>
    </source>
</reference>
<name>A0A852VIW1_9BACT</name>
<comment type="caution">
    <text evidence="2">The sequence shown here is derived from an EMBL/GenBank/DDBJ whole genome shotgun (WGS) entry which is preliminary data.</text>
</comment>
<feature type="region of interest" description="Disordered" evidence="1">
    <location>
        <begin position="1"/>
        <end position="20"/>
    </location>
</feature>
<evidence type="ECO:0000313" key="2">
    <source>
        <dbReference type="EMBL" id="NYF91089.1"/>
    </source>
</evidence>
<accession>A0A852VIW1</accession>
<sequence length="66" mass="7257">MADQAAATHPRRPKMDGSSDSICLNCLATVVSKHEQEADKSGVDLRHICHPYFSARRTPVPQQLLA</sequence>
<proteinExistence type="predicted"/>
<evidence type="ECO:0000313" key="3">
    <source>
        <dbReference type="Proteomes" id="UP000564385"/>
    </source>
</evidence>
<dbReference type="Proteomes" id="UP000564385">
    <property type="component" value="Unassembled WGS sequence"/>
</dbReference>
<dbReference type="AlphaFoldDB" id="A0A852VIW1"/>